<feature type="domain" description="Heat-inducible transcription repressor HrcA C-terminal" evidence="6">
    <location>
        <begin position="120"/>
        <end position="344"/>
    </location>
</feature>
<organism evidence="8 9">
    <name type="scientific">Prosthecodimorpha hirschii</name>
    <dbReference type="NCBI Taxonomy" id="665126"/>
    <lineage>
        <taxon>Bacteria</taxon>
        <taxon>Pseudomonadati</taxon>
        <taxon>Pseudomonadota</taxon>
        <taxon>Alphaproteobacteria</taxon>
        <taxon>Hyphomicrobiales</taxon>
        <taxon>Ancalomicrobiaceae</taxon>
        <taxon>Prosthecodimorpha</taxon>
    </lineage>
</organism>
<evidence type="ECO:0000259" key="7">
    <source>
        <dbReference type="Pfam" id="PF03444"/>
    </source>
</evidence>
<dbReference type="InterPro" id="IPR036390">
    <property type="entry name" value="WH_DNA-bd_sf"/>
</dbReference>
<sequence length="359" mass="39135">MIQPPKVPQAGSLAQIDERSREIFRRIVESYLETGEPVGSRNVSKVLPIALSPASVRNVMQDLEHLGLIYAPHTSAGRLPTEVGLRFFVDALMEVGDLSLEERTRIEAEVKAGGAPRSSEQVLTEASQLLSGLSRGAGIVLTNKSDLRLKHIEFVRLEPGKGLVVLVGEDGNVENRIVELPAGLPSSALVEAANFINANIRGRTLNEARAEIERLQIERQAQLDELTARVVEAGLVSWAGAAEGRPQQLIVRGRSNLLEDVKAAEDLERLRLLFDDLERNRDLIQLLGSAERGDGVRIFIGSENKLFSLSGSSLVVSPYRDKENRIVGALGVIGPTRLNYGRIIPMVDFTAKVVGHLLG</sequence>
<dbReference type="InterPro" id="IPR036388">
    <property type="entry name" value="WH-like_DNA-bd_sf"/>
</dbReference>
<dbReference type="InterPro" id="IPR021153">
    <property type="entry name" value="HrcA_C"/>
</dbReference>
<keyword evidence="1 5" id="KW-0678">Repressor</keyword>
<dbReference type="PANTHER" id="PTHR34824:SF1">
    <property type="entry name" value="HEAT-INDUCIBLE TRANSCRIPTION REPRESSOR HRCA"/>
    <property type="match status" value="1"/>
</dbReference>
<reference evidence="8 9" key="1">
    <citation type="submission" date="2015-09" db="EMBL/GenBank/DDBJ databases">
        <authorList>
            <person name="Jackson K.R."/>
            <person name="Lunt B.L."/>
            <person name="Fisher J.N.B."/>
            <person name="Gardner A.V."/>
            <person name="Bailey M.E."/>
            <person name="Deus L.M."/>
            <person name="Earl A.S."/>
            <person name="Gibby P.D."/>
            <person name="Hartmann K.A."/>
            <person name="Liu J.E."/>
            <person name="Manci A.M."/>
            <person name="Nielsen D.A."/>
            <person name="Solomon M.B."/>
            <person name="Breakwell D.P."/>
            <person name="Burnett S.H."/>
            <person name="Grose J.H."/>
        </authorList>
    </citation>
    <scope>NUCLEOTIDE SEQUENCE [LARGE SCALE GENOMIC DNA]</scope>
    <source>
        <strain evidence="8 9">16</strain>
    </source>
</reference>
<evidence type="ECO:0000256" key="3">
    <source>
        <dbReference type="ARBA" id="ARBA00023016"/>
    </source>
</evidence>
<dbReference type="SUPFAM" id="SSF46785">
    <property type="entry name" value="Winged helix' DNA-binding domain"/>
    <property type="match status" value="1"/>
</dbReference>
<dbReference type="Proteomes" id="UP000048984">
    <property type="component" value="Unassembled WGS sequence"/>
</dbReference>
<protein>
    <recommendedName>
        <fullName evidence="5">Heat-inducible transcription repressor HrcA</fullName>
    </recommendedName>
</protein>
<feature type="domain" description="Winged helix-turn-helix transcription repressor HrcA DNA-binding" evidence="7">
    <location>
        <begin position="20"/>
        <end position="71"/>
    </location>
</feature>
<proteinExistence type="inferred from homology"/>
<evidence type="ECO:0000259" key="6">
    <source>
        <dbReference type="Pfam" id="PF01628"/>
    </source>
</evidence>
<reference evidence="8 9" key="2">
    <citation type="submission" date="2015-10" db="EMBL/GenBank/DDBJ databases">
        <title>Draft Genome Sequence of Prosthecomicrobium hirschii ATCC 27832.</title>
        <authorList>
            <person name="Daniel J."/>
            <person name="Givan S.A."/>
            <person name="Brun Y.V."/>
            <person name="Brown P.J."/>
        </authorList>
    </citation>
    <scope>NUCLEOTIDE SEQUENCE [LARGE SCALE GENOMIC DNA]</scope>
    <source>
        <strain evidence="8 9">16</strain>
    </source>
</reference>
<dbReference type="NCBIfam" id="TIGR00331">
    <property type="entry name" value="hrcA"/>
    <property type="match status" value="1"/>
</dbReference>
<keyword evidence="2 5" id="KW-0805">Transcription regulation</keyword>
<evidence type="ECO:0000256" key="4">
    <source>
        <dbReference type="ARBA" id="ARBA00023163"/>
    </source>
</evidence>
<dbReference type="GO" id="GO:0003677">
    <property type="term" value="F:DNA binding"/>
    <property type="evidence" value="ECO:0007669"/>
    <property type="project" value="InterPro"/>
</dbReference>
<dbReference type="EMBL" id="LJYW01000001">
    <property type="protein sequence ID" value="KPL53103.1"/>
    <property type="molecule type" value="Genomic_DNA"/>
</dbReference>
<dbReference type="AlphaFoldDB" id="A0A0P6VPF1"/>
<comment type="function">
    <text evidence="5">Negative regulator of class I heat shock genes (grpE-dnaK-dnaJ and groELS operons). Prevents heat-shock induction of these operons.</text>
</comment>
<dbReference type="Gene3D" id="3.30.450.40">
    <property type="match status" value="1"/>
</dbReference>
<dbReference type="InterPro" id="IPR002571">
    <property type="entry name" value="HrcA"/>
</dbReference>
<dbReference type="Gene3D" id="3.30.390.60">
    <property type="entry name" value="Heat-inducible transcription repressor hrca homolog, domain 3"/>
    <property type="match status" value="1"/>
</dbReference>
<dbReference type="PANTHER" id="PTHR34824">
    <property type="entry name" value="HEAT-INDUCIBLE TRANSCRIPTION REPRESSOR HRCA"/>
    <property type="match status" value="1"/>
</dbReference>
<comment type="caution">
    <text evidence="8">The sequence shown here is derived from an EMBL/GenBank/DDBJ whole genome shotgun (WGS) entry which is preliminary data.</text>
</comment>
<dbReference type="Gene3D" id="1.10.10.10">
    <property type="entry name" value="Winged helix-like DNA-binding domain superfamily/Winged helix DNA-binding domain"/>
    <property type="match status" value="1"/>
</dbReference>
<dbReference type="InterPro" id="IPR029016">
    <property type="entry name" value="GAF-like_dom_sf"/>
</dbReference>
<dbReference type="InterPro" id="IPR005104">
    <property type="entry name" value="WHTH_HrcA_DNA-bd"/>
</dbReference>
<comment type="similarity">
    <text evidence="5">Belongs to the HrcA family.</text>
</comment>
<keyword evidence="3 5" id="KW-0346">Stress response</keyword>
<dbReference type="STRING" id="665126.ABB55_13480"/>
<dbReference type="InterPro" id="IPR023120">
    <property type="entry name" value="WHTH_transcript_rep_HrcA_IDD"/>
</dbReference>
<dbReference type="Pfam" id="PF03444">
    <property type="entry name" value="WHD_HrcA"/>
    <property type="match status" value="1"/>
</dbReference>
<keyword evidence="9" id="KW-1185">Reference proteome</keyword>
<dbReference type="PIRSF" id="PIRSF005485">
    <property type="entry name" value="HrcA"/>
    <property type="match status" value="1"/>
</dbReference>
<dbReference type="Pfam" id="PF01628">
    <property type="entry name" value="HrcA"/>
    <property type="match status" value="1"/>
</dbReference>
<evidence type="ECO:0000313" key="9">
    <source>
        <dbReference type="Proteomes" id="UP000048984"/>
    </source>
</evidence>
<dbReference type="RefSeq" id="WP_054359266.1">
    <property type="nucleotide sequence ID" value="NZ_JAPCYQ010000001.1"/>
</dbReference>
<evidence type="ECO:0000256" key="1">
    <source>
        <dbReference type="ARBA" id="ARBA00022491"/>
    </source>
</evidence>
<name>A0A0P6VPF1_9HYPH</name>
<evidence type="ECO:0000313" key="8">
    <source>
        <dbReference type="EMBL" id="KPL53103.1"/>
    </source>
</evidence>
<keyword evidence="4 5" id="KW-0804">Transcription</keyword>
<dbReference type="GO" id="GO:0045892">
    <property type="term" value="P:negative regulation of DNA-templated transcription"/>
    <property type="evidence" value="ECO:0007669"/>
    <property type="project" value="UniProtKB-UniRule"/>
</dbReference>
<dbReference type="SUPFAM" id="SSF55781">
    <property type="entry name" value="GAF domain-like"/>
    <property type="match status" value="1"/>
</dbReference>
<dbReference type="HAMAP" id="MF_00081">
    <property type="entry name" value="HrcA"/>
    <property type="match status" value="1"/>
</dbReference>
<dbReference type="OrthoDB" id="9783139at2"/>
<evidence type="ECO:0000256" key="5">
    <source>
        <dbReference type="HAMAP-Rule" id="MF_00081"/>
    </source>
</evidence>
<gene>
    <name evidence="5 8" type="primary">hrcA</name>
    <name evidence="8" type="ORF">ABB55_13480</name>
</gene>
<accession>A0A0P6VPF1</accession>
<evidence type="ECO:0000256" key="2">
    <source>
        <dbReference type="ARBA" id="ARBA00023015"/>
    </source>
</evidence>